<comment type="caution">
    <text evidence="12">The sequence shown here is derived from an EMBL/GenBank/DDBJ whole genome shotgun (WGS) entry which is preliminary data.</text>
</comment>
<evidence type="ECO:0000256" key="10">
    <source>
        <dbReference type="PROSITE-ProRule" id="PRU00042"/>
    </source>
</evidence>
<dbReference type="Proteomes" id="UP001295684">
    <property type="component" value="Unassembled WGS sequence"/>
</dbReference>
<keyword evidence="7" id="KW-0238">DNA-binding</keyword>
<proteinExistence type="predicted"/>
<dbReference type="InterPro" id="IPR013087">
    <property type="entry name" value="Znf_C2H2_type"/>
</dbReference>
<evidence type="ECO:0000313" key="12">
    <source>
        <dbReference type="EMBL" id="CAI2386970.1"/>
    </source>
</evidence>
<dbReference type="InterPro" id="IPR036236">
    <property type="entry name" value="Znf_C2H2_sf"/>
</dbReference>
<dbReference type="PROSITE" id="PS00028">
    <property type="entry name" value="ZINC_FINGER_C2H2_1"/>
    <property type="match status" value="2"/>
</dbReference>
<keyword evidence="4 10" id="KW-0863">Zinc-finger</keyword>
<dbReference type="SMART" id="SM00355">
    <property type="entry name" value="ZnF_C2H2"/>
    <property type="match status" value="2"/>
</dbReference>
<evidence type="ECO:0000256" key="5">
    <source>
        <dbReference type="ARBA" id="ARBA00022833"/>
    </source>
</evidence>
<dbReference type="Pfam" id="PF00096">
    <property type="entry name" value="zf-C2H2"/>
    <property type="match status" value="2"/>
</dbReference>
<dbReference type="FunFam" id="3.30.160.60:FF:000646">
    <property type="entry name" value="Myeloid zinc finger 1"/>
    <property type="match status" value="1"/>
</dbReference>
<sequence>MEQRKFISHLLARTLSYLEIRTKRVDPKLLSTRRDVVDNKCNNVDPSADKVFMCSYGSCRKVFYKKWNFSLHMKMHYNIRQFKCQECGKEFTQKCNYNKHLKIHNKHK</sequence>
<gene>
    <name evidence="12" type="ORF">ECRASSUSDP1_LOCUS28596</name>
</gene>
<keyword evidence="3" id="KW-0677">Repeat</keyword>
<keyword evidence="9" id="KW-0539">Nucleus</keyword>
<comment type="subcellular location">
    <subcellularLocation>
        <location evidence="1">Nucleus</location>
    </subcellularLocation>
</comment>
<reference evidence="12" key="1">
    <citation type="submission" date="2023-07" db="EMBL/GenBank/DDBJ databases">
        <authorList>
            <consortium name="AG Swart"/>
            <person name="Singh M."/>
            <person name="Singh A."/>
            <person name="Seah K."/>
            <person name="Emmerich C."/>
        </authorList>
    </citation>
    <scope>NUCLEOTIDE SEQUENCE</scope>
    <source>
        <strain evidence="12">DP1</strain>
    </source>
</reference>
<dbReference type="PANTHER" id="PTHR23235:SF142">
    <property type="entry name" value="ZINC FINGER PROTEIN 384"/>
    <property type="match status" value="1"/>
</dbReference>
<dbReference type="PANTHER" id="PTHR23235">
    <property type="entry name" value="KRUEPPEL-LIKE TRANSCRIPTION FACTOR"/>
    <property type="match status" value="1"/>
</dbReference>
<keyword evidence="6" id="KW-0805">Transcription regulation</keyword>
<feature type="domain" description="C2H2-type" evidence="11">
    <location>
        <begin position="82"/>
        <end position="108"/>
    </location>
</feature>
<keyword evidence="8" id="KW-0804">Transcription</keyword>
<evidence type="ECO:0000256" key="6">
    <source>
        <dbReference type="ARBA" id="ARBA00023015"/>
    </source>
</evidence>
<dbReference type="SUPFAM" id="SSF57667">
    <property type="entry name" value="beta-beta-alpha zinc fingers"/>
    <property type="match status" value="1"/>
</dbReference>
<dbReference type="AlphaFoldDB" id="A0AAD1Y970"/>
<dbReference type="GO" id="GO:0008270">
    <property type="term" value="F:zinc ion binding"/>
    <property type="evidence" value="ECO:0007669"/>
    <property type="project" value="UniProtKB-KW"/>
</dbReference>
<dbReference type="Gene3D" id="3.30.160.60">
    <property type="entry name" value="Classic Zinc Finger"/>
    <property type="match status" value="2"/>
</dbReference>
<dbReference type="GO" id="GO:0005634">
    <property type="term" value="C:nucleus"/>
    <property type="evidence" value="ECO:0007669"/>
    <property type="project" value="UniProtKB-SubCell"/>
</dbReference>
<feature type="domain" description="C2H2-type" evidence="11">
    <location>
        <begin position="52"/>
        <end position="81"/>
    </location>
</feature>
<organism evidence="12 13">
    <name type="scientific">Euplotes crassus</name>
    <dbReference type="NCBI Taxonomy" id="5936"/>
    <lineage>
        <taxon>Eukaryota</taxon>
        <taxon>Sar</taxon>
        <taxon>Alveolata</taxon>
        <taxon>Ciliophora</taxon>
        <taxon>Intramacronucleata</taxon>
        <taxon>Spirotrichea</taxon>
        <taxon>Hypotrichia</taxon>
        <taxon>Euplotida</taxon>
        <taxon>Euplotidae</taxon>
        <taxon>Moneuplotes</taxon>
    </lineage>
</organism>
<evidence type="ECO:0000256" key="1">
    <source>
        <dbReference type="ARBA" id="ARBA00004123"/>
    </source>
</evidence>
<name>A0AAD1Y970_EUPCR</name>
<dbReference type="EMBL" id="CAMPGE010029495">
    <property type="protein sequence ID" value="CAI2386970.1"/>
    <property type="molecule type" value="Genomic_DNA"/>
</dbReference>
<evidence type="ECO:0000256" key="2">
    <source>
        <dbReference type="ARBA" id="ARBA00022723"/>
    </source>
</evidence>
<evidence type="ECO:0000313" key="13">
    <source>
        <dbReference type="Proteomes" id="UP001295684"/>
    </source>
</evidence>
<keyword evidence="5" id="KW-0862">Zinc</keyword>
<accession>A0AAD1Y970</accession>
<evidence type="ECO:0000256" key="7">
    <source>
        <dbReference type="ARBA" id="ARBA00023125"/>
    </source>
</evidence>
<keyword evidence="13" id="KW-1185">Reference proteome</keyword>
<keyword evidence="2" id="KW-0479">Metal-binding</keyword>
<evidence type="ECO:0000259" key="11">
    <source>
        <dbReference type="PROSITE" id="PS50157"/>
    </source>
</evidence>
<evidence type="ECO:0000256" key="8">
    <source>
        <dbReference type="ARBA" id="ARBA00023163"/>
    </source>
</evidence>
<dbReference type="PROSITE" id="PS50157">
    <property type="entry name" value="ZINC_FINGER_C2H2_2"/>
    <property type="match status" value="2"/>
</dbReference>
<evidence type="ECO:0000256" key="9">
    <source>
        <dbReference type="ARBA" id="ARBA00023242"/>
    </source>
</evidence>
<evidence type="ECO:0000256" key="4">
    <source>
        <dbReference type="ARBA" id="ARBA00022771"/>
    </source>
</evidence>
<evidence type="ECO:0000256" key="3">
    <source>
        <dbReference type="ARBA" id="ARBA00022737"/>
    </source>
</evidence>
<dbReference type="GO" id="GO:0000978">
    <property type="term" value="F:RNA polymerase II cis-regulatory region sequence-specific DNA binding"/>
    <property type="evidence" value="ECO:0007669"/>
    <property type="project" value="TreeGrafter"/>
</dbReference>
<dbReference type="GO" id="GO:0000981">
    <property type="term" value="F:DNA-binding transcription factor activity, RNA polymerase II-specific"/>
    <property type="evidence" value="ECO:0007669"/>
    <property type="project" value="TreeGrafter"/>
</dbReference>
<protein>
    <recommendedName>
        <fullName evidence="11">C2H2-type domain-containing protein</fullName>
    </recommendedName>
</protein>